<evidence type="ECO:0000313" key="2">
    <source>
        <dbReference type="Proteomes" id="UP001629235"/>
    </source>
</evidence>
<reference evidence="1 2" key="1">
    <citation type="journal article" date="2024" name="Chem. Sci.">
        <title>Discovery of megapolipeptins by genome mining of a Burkholderiales bacteria collection.</title>
        <authorList>
            <person name="Paulo B.S."/>
            <person name="Recchia M.J.J."/>
            <person name="Lee S."/>
            <person name="Fergusson C.H."/>
            <person name="Romanowski S.B."/>
            <person name="Hernandez A."/>
            <person name="Krull N."/>
            <person name="Liu D.Y."/>
            <person name="Cavanagh H."/>
            <person name="Bos A."/>
            <person name="Gray C.A."/>
            <person name="Murphy B.T."/>
            <person name="Linington R.G."/>
            <person name="Eustaquio A.S."/>
        </authorList>
    </citation>
    <scope>NUCLEOTIDE SEQUENCE [LARGE SCALE GENOMIC DNA]</scope>
    <source>
        <strain evidence="1 2">RL18-126-BIB-B</strain>
    </source>
</reference>
<protein>
    <submittedName>
        <fullName evidence="1">Diguanylate cyclase</fullName>
        <ecNumber evidence="1">2.7.7.65</ecNumber>
    </submittedName>
</protein>
<accession>A0ACC7NL35</accession>
<keyword evidence="1" id="KW-0808">Transferase</keyword>
<comment type="caution">
    <text evidence="1">The sequence shown here is derived from an EMBL/GenBank/DDBJ whole genome shotgun (WGS) entry which is preliminary data.</text>
</comment>
<keyword evidence="2" id="KW-1185">Reference proteome</keyword>
<organism evidence="1 2">
    <name type="scientific">Paraburkholderia rhynchosiae</name>
    <dbReference type="NCBI Taxonomy" id="487049"/>
    <lineage>
        <taxon>Bacteria</taxon>
        <taxon>Pseudomonadati</taxon>
        <taxon>Pseudomonadota</taxon>
        <taxon>Betaproteobacteria</taxon>
        <taxon>Burkholderiales</taxon>
        <taxon>Burkholderiaceae</taxon>
        <taxon>Paraburkholderia</taxon>
    </lineage>
</organism>
<sequence>MGQPSEKPPTGLSALVEAMLSPGWAKAVRALVLALAVTTVTSLVSRTLKATAGEIAPIWLTNAALLAQMMVAPHRQRWWVFAGGVLGYLIANFLAGESLGVSVSYSCANVLEVMVALAFAPAIPTVAELFCLKPLLKFMAGAVLLAPVASGLLVTAMLHGQPVGHPLQNFRNWFLSDALSLAILTPAAVVFWTGEVTQLLRGERRRKTGCLLLLVCVITTAVFGQNHFPLLYWALPPIVLLAFQADLAGLMVGLLLCLGIAVSFTVRGSGPLSTFPYGGMQSRIFELQLFLVAALGIAVPISATQARRSRLLAMFRDLEQRYRILAENATDVVMSMALDGRLTYVSPRTTAVTGVAPENLIGLHLQDLVLSDDRDALTAAIESMAMGATEASQVIRFRRADGRVLWMEMYLRPVIEAFRGKPQALTATAHDITERWAAEQRLADERNQLHAFAFRDGLTGVFNRRYFDRELALQSQQDARKKDRGFVAVVMVDVDRYKSYNDRYGHQAGDECLRTVAQAIASSAKRPADIVVRYGGDEFALILKDTDPDGARVVSERIRQAVESLQIPHIASAAGIVTVSCGVAAQRPDSGGDSLNLVMAADKALYAAKRRGRNQTCVAGVDDADDPGR</sequence>
<dbReference type="EC" id="2.7.7.65" evidence="1"/>
<evidence type="ECO:0000313" key="1">
    <source>
        <dbReference type="EMBL" id="MFM0106951.1"/>
    </source>
</evidence>
<name>A0ACC7NL35_9BURK</name>
<dbReference type="EMBL" id="JAQQDW010000067">
    <property type="protein sequence ID" value="MFM0106951.1"/>
    <property type="molecule type" value="Genomic_DNA"/>
</dbReference>
<keyword evidence="1" id="KW-0548">Nucleotidyltransferase</keyword>
<proteinExistence type="predicted"/>
<dbReference type="Proteomes" id="UP001629235">
    <property type="component" value="Unassembled WGS sequence"/>
</dbReference>
<gene>
    <name evidence="1" type="ORF">PQR01_26545</name>
</gene>